<reference evidence="3" key="1">
    <citation type="submission" date="2020-11" db="EMBL/GenBank/DDBJ databases">
        <authorList>
            <person name="Konstantinou D."/>
            <person name="Gkelis S."/>
            <person name="Popin R."/>
            <person name="Fewer D."/>
            <person name="Sivonen K."/>
        </authorList>
    </citation>
    <scope>NUCLEOTIDE SEQUENCE</scope>
    <source>
        <strain evidence="3">TAU-MAC 1115</strain>
    </source>
</reference>
<dbReference type="AlphaFoldDB" id="A0A947DCT1"/>
<organism evidence="3 4">
    <name type="scientific">Leptothoe spongobia TAU-MAC 1115</name>
    <dbReference type="NCBI Taxonomy" id="1967444"/>
    <lineage>
        <taxon>Bacteria</taxon>
        <taxon>Bacillati</taxon>
        <taxon>Cyanobacteriota</taxon>
        <taxon>Cyanophyceae</taxon>
        <taxon>Nodosilineales</taxon>
        <taxon>Cymatolegaceae</taxon>
        <taxon>Leptothoe</taxon>
        <taxon>Leptothoe spongobia</taxon>
    </lineage>
</organism>
<protein>
    <submittedName>
        <fullName evidence="3">DKNYY domain-containing protein</fullName>
    </submittedName>
</protein>
<keyword evidence="2" id="KW-0472">Membrane</keyword>
<dbReference type="EMBL" id="JADOES010000002">
    <property type="protein sequence ID" value="MBT9314024.1"/>
    <property type="molecule type" value="Genomic_DNA"/>
</dbReference>
<proteinExistence type="predicted"/>
<evidence type="ECO:0000313" key="4">
    <source>
        <dbReference type="Proteomes" id="UP000717364"/>
    </source>
</evidence>
<evidence type="ECO:0000256" key="2">
    <source>
        <dbReference type="SAM" id="Phobius"/>
    </source>
</evidence>
<dbReference type="RefSeq" id="WP_215607098.1">
    <property type="nucleotide sequence ID" value="NZ_JADOES010000002.1"/>
</dbReference>
<keyword evidence="2" id="KW-1133">Transmembrane helix</keyword>
<sequence>MGKILTKIGQFYLYGLLAIALSIALGIIWFKSNSGYRVRNGKVYFRTFDNLHWQFQSKEVQGANPTTIRTIPRSGNQYGTDNQGVFFGDVQLMNADPGSFFVLDWRQEYSRDADQIYWKSIPITDDVEHWEVLSQGYSKDRTHIYYGKTVVEGADPASFVVTGEGTSHAKDKNHSYNMGRRIN</sequence>
<evidence type="ECO:0000313" key="3">
    <source>
        <dbReference type="EMBL" id="MBT9314024.1"/>
    </source>
</evidence>
<feature type="region of interest" description="Disordered" evidence="1">
    <location>
        <begin position="162"/>
        <end position="183"/>
    </location>
</feature>
<keyword evidence="2" id="KW-0812">Transmembrane</keyword>
<name>A0A947DCT1_9CYAN</name>
<feature type="transmembrane region" description="Helical" evidence="2">
    <location>
        <begin position="12"/>
        <end position="30"/>
    </location>
</feature>
<dbReference type="Pfam" id="PF13644">
    <property type="entry name" value="DKNYY"/>
    <property type="match status" value="1"/>
</dbReference>
<reference evidence="3" key="2">
    <citation type="journal article" date="2021" name="Mar. Drugs">
        <title>Genome Reduction and Secondary Metabolism of the Marine Sponge-Associated Cyanobacterium Leptothoe.</title>
        <authorList>
            <person name="Konstantinou D."/>
            <person name="Popin R.V."/>
            <person name="Fewer D.P."/>
            <person name="Sivonen K."/>
            <person name="Gkelis S."/>
        </authorList>
    </citation>
    <scope>NUCLEOTIDE SEQUENCE</scope>
    <source>
        <strain evidence="3">TAU-MAC 1115</strain>
    </source>
</reference>
<comment type="caution">
    <text evidence="3">The sequence shown here is derived from an EMBL/GenBank/DDBJ whole genome shotgun (WGS) entry which is preliminary data.</text>
</comment>
<gene>
    <name evidence="3" type="ORF">IXB50_01120</name>
</gene>
<dbReference type="InterPro" id="IPR027375">
    <property type="entry name" value="DKNYY"/>
</dbReference>
<keyword evidence="4" id="KW-1185">Reference proteome</keyword>
<accession>A0A947DCT1</accession>
<evidence type="ECO:0000256" key="1">
    <source>
        <dbReference type="SAM" id="MobiDB-lite"/>
    </source>
</evidence>
<dbReference type="Proteomes" id="UP000717364">
    <property type="component" value="Unassembled WGS sequence"/>
</dbReference>